<dbReference type="Proteomes" id="UP000721442">
    <property type="component" value="Unassembled WGS sequence"/>
</dbReference>
<evidence type="ECO:0000256" key="3">
    <source>
        <dbReference type="ARBA" id="ARBA00022989"/>
    </source>
</evidence>
<keyword evidence="3 6" id="KW-1133">Transmembrane helix</keyword>
<evidence type="ECO:0000256" key="4">
    <source>
        <dbReference type="ARBA" id="ARBA00023136"/>
    </source>
</evidence>
<gene>
    <name evidence="7" type="ORF">IAC77_00345</name>
</gene>
<feature type="transmembrane region" description="Helical" evidence="6">
    <location>
        <begin position="6"/>
        <end position="24"/>
    </location>
</feature>
<feature type="transmembrane region" description="Helical" evidence="6">
    <location>
        <begin position="109"/>
        <end position="131"/>
    </location>
</feature>
<dbReference type="InterPro" id="IPR003825">
    <property type="entry name" value="Colicin-V_CvpA"/>
</dbReference>
<accession>A0A940DE80</accession>
<reference evidence="7" key="1">
    <citation type="submission" date="2020-10" db="EMBL/GenBank/DDBJ databases">
        <authorList>
            <person name="Gilroy R."/>
        </authorList>
    </citation>
    <scope>NUCLEOTIDE SEQUENCE</scope>
    <source>
        <strain evidence="7">B1-16210</strain>
    </source>
</reference>
<evidence type="ECO:0000256" key="1">
    <source>
        <dbReference type="ARBA" id="ARBA00004141"/>
    </source>
</evidence>
<reference evidence="7" key="2">
    <citation type="journal article" date="2021" name="PeerJ">
        <title>Extensive microbial diversity within the chicken gut microbiome revealed by metagenomics and culture.</title>
        <authorList>
            <person name="Gilroy R."/>
            <person name="Ravi A."/>
            <person name="Getino M."/>
            <person name="Pursley I."/>
            <person name="Horton D.L."/>
            <person name="Alikhan N.F."/>
            <person name="Baker D."/>
            <person name="Gharbi K."/>
            <person name="Hall N."/>
            <person name="Watson M."/>
            <person name="Adriaenssens E.M."/>
            <person name="Foster-Nyarko E."/>
            <person name="Jarju S."/>
            <person name="Secka A."/>
            <person name="Antonio M."/>
            <person name="Oren A."/>
            <person name="Chaudhuri R.R."/>
            <person name="La Ragione R."/>
            <person name="Hildebrand F."/>
            <person name="Pallen M.J."/>
        </authorList>
    </citation>
    <scope>NUCLEOTIDE SEQUENCE</scope>
    <source>
        <strain evidence="7">B1-16210</strain>
    </source>
</reference>
<dbReference type="EMBL" id="JADINE010000004">
    <property type="protein sequence ID" value="MBO8406899.1"/>
    <property type="molecule type" value="Genomic_DNA"/>
</dbReference>
<evidence type="ECO:0000313" key="7">
    <source>
        <dbReference type="EMBL" id="MBO8406899.1"/>
    </source>
</evidence>
<keyword evidence="2 6" id="KW-0812">Transmembrane</keyword>
<sequence length="290" mass="31260">MFDFTILDYIYVGVLVASTVWASVRGGIYELVATLSWVIAALAARFVSPLLDSLLQTCFDLSAPTMSTRVASYFIIIFVVLMVCGFFNQRLREKIQNSIMKVTDRTLGIIFGLIRGIVIMGVVYWGALWYYSDGQPMGDWVAKAKTRPIMQLTAVTLDELFFPRPGSKLLENDMAADKSSSVADYRNMINPAVEGSRKDASDTESVETGYTAEEVSALNNTLLQLEKDAVAEENRARAAAEAAANAAADALPVASDATAAATAEMENAADNVGADVASQYGSEDAPVTSD</sequence>
<dbReference type="InterPro" id="IPR052719">
    <property type="entry name" value="CvpA-like"/>
</dbReference>
<feature type="coiled-coil region" evidence="5">
    <location>
        <begin position="215"/>
        <end position="242"/>
    </location>
</feature>
<feature type="transmembrane region" description="Helical" evidence="6">
    <location>
        <begin position="71"/>
        <end position="88"/>
    </location>
</feature>
<organism evidence="7 8">
    <name type="scientific">Candidatus Enterousia excrementavium</name>
    <dbReference type="NCBI Taxonomy" id="2840789"/>
    <lineage>
        <taxon>Bacteria</taxon>
        <taxon>Pseudomonadati</taxon>
        <taxon>Pseudomonadota</taxon>
        <taxon>Alphaproteobacteria</taxon>
        <taxon>Candidatus Enterousia</taxon>
    </lineage>
</organism>
<comment type="subcellular location">
    <subcellularLocation>
        <location evidence="1">Membrane</location>
        <topology evidence="1">Multi-pass membrane protein</topology>
    </subcellularLocation>
</comment>
<dbReference type="PANTHER" id="PTHR36926:SF1">
    <property type="entry name" value="COLICIN V PRODUCTION PROTEIN"/>
    <property type="match status" value="1"/>
</dbReference>
<dbReference type="GO" id="GO:0009403">
    <property type="term" value="P:toxin biosynthetic process"/>
    <property type="evidence" value="ECO:0007669"/>
    <property type="project" value="InterPro"/>
</dbReference>
<dbReference type="PANTHER" id="PTHR36926">
    <property type="entry name" value="COLICIN V PRODUCTION PROTEIN"/>
    <property type="match status" value="1"/>
</dbReference>
<evidence type="ECO:0000313" key="8">
    <source>
        <dbReference type="Proteomes" id="UP000721442"/>
    </source>
</evidence>
<name>A0A940DE80_9PROT</name>
<dbReference type="Pfam" id="PF02674">
    <property type="entry name" value="Colicin_V"/>
    <property type="match status" value="1"/>
</dbReference>
<dbReference type="GO" id="GO:0016020">
    <property type="term" value="C:membrane"/>
    <property type="evidence" value="ECO:0007669"/>
    <property type="project" value="UniProtKB-SubCell"/>
</dbReference>
<comment type="caution">
    <text evidence="7">The sequence shown here is derived from an EMBL/GenBank/DDBJ whole genome shotgun (WGS) entry which is preliminary data.</text>
</comment>
<evidence type="ECO:0000256" key="2">
    <source>
        <dbReference type="ARBA" id="ARBA00022692"/>
    </source>
</evidence>
<keyword evidence="4 6" id="KW-0472">Membrane</keyword>
<protein>
    <submittedName>
        <fullName evidence="7">CvpA family protein</fullName>
    </submittedName>
</protein>
<feature type="transmembrane region" description="Helical" evidence="6">
    <location>
        <begin position="31"/>
        <end position="51"/>
    </location>
</feature>
<proteinExistence type="predicted"/>
<dbReference type="AlphaFoldDB" id="A0A940DE80"/>
<evidence type="ECO:0000256" key="5">
    <source>
        <dbReference type="SAM" id="Coils"/>
    </source>
</evidence>
<evidence type="ECO:0000256" key="6">
    <source>
        <dbReference type="SAM" id="Phobius"/>
    </source>
</evidence>
<keyword evidence="5" id="KW-0175">Coiled coil</keyword>